<dbReference type="InterPro" id="IPR032675">
    <property type="entry name" value="LRR_dom_sf"/>
</dbReference>
<dbReference type="PANTHER" id="PTHR27008">
    <property type="entry name" value="OS04G0122200 PROTEIN"/>
    <property type="match status" value="1"/>
</dbReference>
<dbReference type="GO" id="GO:0016020">
    <property type="term" value="C:membrane"/>
    <property type="evidence" value="ECO:0007669"/>
    <property type="project" value="UniProtKB-SubCell"/>
</dbReference>
<evidence type="ECO:0000256" key="6">
    <source>
        <dbReference type="ARBA" id="ARBA00023136"/>
    </source>
</evidence>
<sequence>MLWLLQASITAMHVPSNKTDRLALLKFKQAIESDPQSVLSSWNDSVNMCNWVGITCSLRHQRVTALDLPQRNLHGFISPYIANLTFLRSITLSNNSFLGDIPQDIGRLFRLRVLRLSNNTLGGVIPVSLVMNCSNLEILDILINKLAGKLPKEIGFLVKLVRICAGGNNLTGDIPPTIDNLSSLETFRVSFNNLVGHIPDDVGHLKRLLFFHIAANGLSEISMAYNHQLRGTLPDNIGITLPNLQALGLASNQFSGRIPASLCNASKLQIISINYNNFVGQVPTNFGNLQELWWLGVGFNNLGRNSSNDLDFVRSLRNCSKLKILAFNHNHLGGVLPNSIANLSAQLNLLLLASNQVSGNIDGAVFENLINLIELAMEDNHFTGIIPTSFGKISPAIGECQILEYLFLQGNSFQGILPSSLASLKSLQVLDLSRNKLSGQIPKDLEKIPTFLYLYLSYNNLEGEVPKSGAFGNASAISLTGNAKLCGGVSTLKLPTCPIKLSKQEKKKNFKMIIAMVSVAMSFLVLTTFVVVYWRRKSTYKSTSVLSILESLPKASYRRLYEAIEGFSPINLIGSGGFGSVYKGVLDQ</sequence>
<organism evidence="9 10">
    <name type="scientific">Rhamnella rubrinervis</name>
    <dbReference type="NCBI Taxonomy" id="2594499"/>
    <lineage>
        <taxon>Eukaryota</taxon>
        <taxon>Viridiplantae</taxon>
        <taxon>Streptophyta</taxon>
        <taxon>Embryophyta</taxon>
        <taxon>Tracheophyta</taxon>
        <taxon>Spermatophyta</taxon>
        <taxon>Magnoliopsida</taxon>
        <taxon>eudicotyledons</taxon>
        <taxon>Gunneridae</taxon>
        <taxon>Pentapetalae</taxon>
        <taxon>rosids</taxon>
        <taxon>fabids</taxon>
        <taxon>Rosales</taxon>
        <taxon>Rhamnaceae</taxon>
        <taxon>rhamnoid group</taxon>
        <taxon>Rhamneae</taxon>
        <taxon>Rhamnella</taxon>
    </lineage>
</organism>
<name>A0A8K0HPF6_9ROSA</name>
<accession>A0A8K0HPF6</accession>
<evidence type="ECO:0000256" key="2">
    <source>
        <dbReference type="ARBA" id="ARBA00022614"/>
    </source>
</evidence>
<dbReference type="EMBL" id="VOIH02000002">
    <property type="protein sequence ID" value="KAF3455325.1"/>
    <property type="molecule type" value="Genomic_DNA"/>
</dbReference>
<evidence type="ECO:0000256" key="4">
    <source>
        <dbReference type="ARBA" id="ARBA00022737"/>
    </source>
</evidence>
<dbReference type="SMART" id="SM00369">
    <property type="entry name" value="LRR_TYP"/>
    <property type="match status" value="5"/>
</dbReference>
<dbReference type="FunFam" id="3.80.10.10:FF:000095">
    <property type="entry name" value="LRR receptor-like serine/threonine-protein kinase GSO1"/>
    <property type="match status" value="1"/>
</dbReference>
<dbReference type="InterPro" id="IPR011009">
    <property type="entry name" value="Kinase-like_dom_sf"/>
</dbReference>
<dbReference type="Pfam" id="PF00560">
    <property type="entry name" value="LRR_1"/>
    <property type="match status" value="7"/>
</dbReference>
<dbReference type="FunFam" id="3.80.10.10:FF:000565">
    <property type="entry name" value="Leucine-rich repeat receptor-like kinase protein FLORAL ORGAN NUMBER1"/>
    <property type="match status" value="1"/>
</dbReference>
<comment type="caution">
    <text evidence="9">The sequence shown here is derived from an EMBL/GenBank/DDBJ whole genome shotgun (WGS) entry which is preliminary data.</text>
</comment>
<evidence type="ECO:0000256" key="7">
    <source>
        <dbReference type="SAM" id="Phobius"/>
    </source>
</evidence>
<feature type="domain" description="Leucine-rich repeat-containing N-terminal plant-type" evidence="8">
    <location>
        <begin position="18"/>
        <end position="57"/>
    </location>
</feature>
<dbReference type="Gene3D" id="3.80.10.10">
    <property type="entry name" value="Ribonuclease Inhibitor"/>
    <property type="match status" value="3"/>
</dbReference>
<evidence type="ECO:0000256" key="3">
    <source>
        <dbReference type="ARBA" id="ARBA00022692"/>
    </source>
</evidence>
<proteinExistence type="predicted"/>
<gene>
    <name evidence="9" type="ORF">FNV43_RR05773</name>
</gene>
<keyword evidence="10" id="KW-1185">Reference proteome</keyword>
<evidence type="ECO:0000313" key="10">
    <source>
        <dbReference type="Proteomes" id="UP000796880"/>
    </source>
</evidence>
<dbReference type="InterPro" id="IPR003591">
    <property type="entry name" value="Leu-rich_rpt_typical-subtyp"/>
</dbReference>
<dbReference type="Pfam" id="PF08263">
    <property type="entry name" value="LRRNT_2"/>
    <property type="match status" value="1"/>
</dbReference>
<dbReference type="SUPFAM" id="SSF56112">
    <property type="entry name" value="Protein kinase-like (PK-like)"/>
    <property type="match status" value="1"/>
</dbReference>
<dbReference type="OrthoDB" id="1163285at2759"/>
<dbReference type="SUPFAM" id="SSF52047">
    <property type="entry name" value="RNI-like"/>
    <property type="match status" value="1"/>
</dbReference>
<dbReference type="FunFam" id="3.80.10.10:FF:000383">
    <property type="entry name" value="Leucine-rich repeat receptor protein kinase EMS1"/>
    <property type="match status" value="1"/>
</dbReference>
<feature type="transmembrane region" description="Helical" evidence="7">
    <location>
        <begin position="512"/>
        <end position="534"/>
    </location>
</feature>
<evidence type="ECO:0000313" key="9">
    <source>
        <dbReference type="EMBL" id="KAF3455325.1"/>
    </source>
</evidence>
<dbReference type="InterPro" id="IPR001611">
    <property type="entry name" value="Leu-rich_rpt"/>
</dbReference>
<reference evidence="9" key="1">
    <citation type="submission" date="2020-03" db="EMBL/GenBank/DDBJ databases">
        <title>A high-quality chromosome-level genome assembly of a woody plant with both climbing and erect habits, Rhamnella rubrinervis.</title>
        <authorList>
            <person name="Lu Z."/>
            <person name="Yang Y."/>
            <person name="Zhu X."/>
            <person name="Sun Y."/>
        </authorList>
    </citation>
    <scope>NUCLEOTIDE SEQUENCE</scope>
    <source>
        <strain evidence="9">BYM</strain>
        <tissue evidence="9">Leaf</tissue>
    </source>
</reference>
<dbReference type="PANTHER" id="PTHR27008:SF592">
    <property type="entry name" value="LEUCINE-RICH REPEAT RECEPTOR-LIKE PROTEIN KINASE FAMILY PROTEIN-RELATED"/>
    <property type="match status" value="1"/>
</dbReference>
<comment type="subcellular location">
    <subcellularLocation>
        <location evidence="1">Membrane</location>
        <topology evidence="1">Single-pass membrane protein</topology>
    </subcellularLocation>
</comment>
<protein>
    <recommendedName>
        <fullName evidence="8">Leucine-rich repeat-containing N-terminal plant-type domain-containing protein</fullName>
    </recommendedName>
</protein>
<evidence type="ECO:0000259" key="8">
    <source>
        <dbReference type="Pfam" id="PF08263"/>
    </source>
</evidence>
<keyword evidence="6 7" id="KW-0472">Membrane</keyword>
<dbReference type="Gene3D" id="3.30.200.20">
    <property type="entry name" value="Phosphorylase Kinase, domain 1"/>
    <property type="match status" value="1"/>
</dbReference>
<dbReference type="Proteomes" id="UP000796880">
    <property type="component" value="Unassembled WGS sequence"/>
</dbReference>
<dbReference type="Pfam" id="PF13855">
    <property type="entry name" value="LRR_8"/>
    <property type="match status" value="1"/>
</dbReference>
<keyword evidence="5 7" id="KW-1133">Transmembrane helix</keyword>
<dbReference type="InterPro" id="IPR013210">
    <property type="entry name" value="LRR_N_plant-typ"/>
</dbReference>
<dbReference type="InterPro" id="IPR051809">
    <property type="entry name" value="Plant_receptor-like_S/T_kinase"/>
</dbReference>
<keyword evidence="4" id="KW-0677">Repeat</keyword>
<keyword evidence="3 7" id="KW-0812">Transmembrane</keyword>
<dbReference type="AlphaFoldDB" id="A0A8K0HPF6"/>
<keyword evidence="2" id="KW-0433">Leucine-rich repeat</keyword>
<evidence type="ECO:0000256" key="1">
    <source>
        <dbReference type="ARBA" id="ARBA00004167"/>
    </source>
</evidence>
<evidence type="ECO:0000256" key="5">
    <source>
        <dbReference type="ARBA" id="ARBA00022989"/>
    </source>
</evidence>